<dbReference type="PANTHER" id="PTHR44942">
    <property type="entry name" value="METHYLTRANSF_11 DOMAIN-CONTAINING PROTEIN"/>
    <property type="match status" value="1"/>
</dbReference>
<name>H2XVH5_CIOIN</name>
<feature type="domain" description="Methyltransferase type 11" evidence="4">
    <location>
        <begin position="9"/>
        <end position="101"/>
    </location>
</feature>
<evidence type="ECO:0000256" key="1">
    <source>
        <dbReference type="ARBA" id="ARBA00008361"/>
    </source>
</evidence>
<reference evidence="5" key="2">
    <citation type="journal article" date="2008" name="Genome Biol.">
        <title>Improved genome assembly and evidence-based global gene model set for the chordate Ciona intestinalis: new insight into intron and operon populations.</title>
        <authorList>
            <person name="Satou Y."/>
            <person name="Mineta K."/>
            <person name="Ogasawara M."/>
            <person name="Sasakura Y."/>
            <person name="Shoguchi E."/>
            <person name="Ueno K."/>
            <person name="Yamada L."/>
            <person name="Matsumoto J."/>
            <person name="Wasserscheid J."/>
            <person name="Dewar K."/>
            <person name="Wiley G.B."/>
            <person name="Macmil S.L."/>
            <person name="Roe B.A."/>
            <person name="Zeller R.W."/>
            <person name="Hastings K.E."/>
            <person name="Lemaire P."/>
            <person name="Lindquist E."/>
            <person name="Endo T."/>
            <person name="Hotta K."/>
            <person name="Inaba K."/>
        </authorList>
    </citation>
    <scope>NUCLEOTIDE SEQUENCE [LARGE SCALE GENOMIC DNA]</scope>
    <source>
        <strain evidence="5">wild type</strain>
    </source>
</reference>
<dbReference type="InterPro" id="IPR013216">
    <property type="entry name" value="Methyltransf_11"/>
</dbReference>
<proteinExistence type="inferred from homology"/>
<dbReference type="Ensembl" id="ENSCINT00000031844.1">
    <property type="protein sequence ID" value="ENSCINP00000033659.1"/>
    <property type="gene ID" value="ENSCING00000023819.1"/>
</dbReference>
<protein>
    <recommendedName>
        <fullName evidence="4">Methyltransferase type 11 domain-containing protein</fullName>
    </recommendedName>
</protein>
<dbReference type="InterPro" id="IPR051052">
    <property type="entry name" value="Diverse_substrate_MTase"/>
</dbReference>
<evidence type="ECO:0000256" key="2">
    <source>
        <dbReference type="ARBA" id="ARBA00022603"/>
    </source>
</evidence>
<dbReference type="InParanoid" id="H2XVH5"/>
<dbReference type="GO" id="GO:0032259">
    <property type="term" value="P:methylation"/>
    <property type="evidence" value="ECO:0007669"/>
    <property type="project" value="UniProtKB-KW"/>
</dbReference>
<dbReference type="EMBL" id="EAAA01002377">
    <property type="status" value="NOT_ANNOTATED_CDS"/>
    <property type="molecule type" value="Genomic_DNA"/>
</dbReference>
<dbReference type="GeneTree" id="ENSGT00940000166480"/>
<evidence type="ECO:0000313" key="5">
    <source>
        <dbReference type="Ensembl" id="ENSCINP00000033659.1"/>
    </source>
</evidence>
<evidence type="ECO:0000259" key="4">
    <source>
        <dbReference type="Pfam" id="PF08241"/>
    </source>
</evidence>
<dbReference type="GO" id="GO:0008757">
    <property type="term" value="F:S-adenosylmethionine-dependent methyltransferase activity"/>
    <property type="evidence" value="ECO:0007669"/>
    <property type="project" value="InterPro"/>
</dbReference>
<dbReference type="PANTHER" id="PTHR44942:SF4">
    <property type="entry name" value="METHYLTRANSFERASE TYPE 11 DOMAIN-CONTAINING PROTEIN"/>
    <property type="match status" value="1"/>
</dbReference>
<reference evidence="5" key="3">
    <citation type="submission" date="2025-08" db="UniProtKB">
        <authorList>
            <consortium name="Ensembl"/>
        </authorList>
    </citation>
    <scope>IDENTIFICATION</scope>
</reference>
<dbReference type="HOGENOM" id="CLU_049344_5_2_1"/>
<dbReference type="Pfam" id="PF08241">
    <property type="entry name" value="Methyltransf_11"/>
    <property type="match status" value="1"/>
</dbReference>
<dbReference type="Gene3D" id="3.40.50.150">
    <property type="entry name" value="Vaccinia Virus protein VP39"/>
    <property type="match status" value="1"/>
</dbReference>
<sequence length="243" mass="27722">KEKKLDFLLDVGCGGGQSVNIFAPYFHEVLAIDPSENQIKEARSQNKFAHVTYKAGFAEKLPCDDVSVDVIIAGASVHWFDRQKFYEEADRVLKPGGRLVMFGYWSPKLVPLGLPGDVTRLSEIGSQLIHDAYLFGAKWNPDVKEVYLLIYNKYTKIFNEIKYAKKLRLNHFTEGKAWSLTDVKGLIQSIDSYEPYMKRSDKSKISEQFVRSLKESWGCTGMENSDVKMKVIFNFFVIVADKP</sequence>
<dbReference type="Proteomes" id="UP000008144">
    <property type="component" value="Chromosome 7"/>
</dbReference>
<dbReference type="CDD" id="cd02440">
    <property type="entry name" value="AdoMet_MTases"/>
    <property type="match status" value="1"/>
</dbReference>
<keyword evidence="6" id="KW-1185">Reference proteome</keyword>
<keyword evidence="3" id="KW-0808">Transferase</keyword>
<dbReference type="AlphaFoldDB" id="H2XVH5"/>
<reference evidence="5" key="4">
    <citation type="submission" date="2025-09" db="UniProtKB">
        <authorList>
            <consortium name="Ensembl"/>
        </authorList>
    </citation>
    <scope>IDENTIFICATION</scope>
</reference>
<evidence type="ECO:0000256" key="3">
    <source>
        <dbReference type="ARBA" id="ARBA00022679"/>
    </source>
</evidence>
<accession>H2XVH5</accession>
<dbReference type="InterPro" id="IPR029063">
    <property type="entry name" value="SAM-dependent_MTases_sf"/>
</dbReference>
<dbReference type="SUPFAM" id="SSF53335">
    <property type="entry name" value="S-adenosyl-L-methionine-dependent methyltransferases"/>
    <property type="match status" value="1"/>
</dbReference>
<evidence type="ECO:0000313" key="6">
    <source>
        <dbReference type="Proteomes" id="UP000008144"/>
    </source>
</evidence>
<comment type="similarity">
    <text evidence="1">Belongs to the methyltransferase superfamily.</text>
</comment>
<keyword evidence="2" id="KW-0489">Methyltransferase</keyword>
<reference evidence="6" key="1">
    <citation type="journal article" date="2002" name="Science">
        <title>The draft genome of Ciona intestinalis: insights into chordate and vertebrate origins.</title>
        <authorList>
            <person name="Dehal P."/>
            <person name="Satou Y."/>
            <person name="Campbell R.K."/>
            <person name="Chapman J."/>
            <person name="Degnan B."/>
            <person name="De Tomaso A."/>
            <person name="Davidson B."/>
            <person name="Di Gregorio A."/>
            <person name="Gelpke M."/>
            <person name="Goodstein D.M."/>
            <person name="Harafuji N."/>
            <person name="Hastings K.E."/>
            <person name="Ho I."/>
            <person name="Hotta K."/>
            <person name="Huang W."/>
            <person name="Kawashima T."/>
            <person name="Lemaire P."/>
            <person name="Martinez D."/>
            <person name="Meinertzhagen I.A."/>
            <person name="Necula S."/>
            <person name="Nonaka M."/>
            <person name="Putnam N."/>
            <person name="Rash S."/>
            <person name="Saiga H."/>
            <person name="Satake M."/>
            <person name="Terry A."/>
            <person name="Yamada L."/>
            <person name="Wang H.G."/>
            <person name="Awazu S."/>
            <person name="Azumi K."/>
            <person name="Boore J."/>
            <person name="Branno M."/>
            <person name="Chin-Bow S."/>
            <person name="DeSantis R."/>
            <person name="Doyle S."/>
            <person name="Francino P."/>
            <person name="Keys D.N."/>
            <person name="Haga S."/>
            <person name="Hayashi H."/>
            <person name="Hino K."/>
            <person name="Imai K.S."/>
            <person name="Inaba K."/>
            <person name="Kano S."/>
            <person name="Kobayashi K."/>
            <person name="Kobayashi M."/>
            <person name="Lee B.I."/>
            <person name="Makabe K.W."/>
            <person name="Manohar C."/>
            <person name="Matassi G."/>
            <person name="Medina M."/>
            <person name="Mochizuki Y."/>
            <person name="Mount S."/>
            <person name="Morishita T."/>
            <person name="Miura S."/>
            <person name="Nakayama A."/>
            <person name="Nishizaka S."/>
            <person name="Nomoto H."/>
            <person name="Ohta F."/>
            <person name="Oishi K."/>
            <person name="Rigoutsos I."/>
            <person name="Sano M."/>
            <person name="Sasaki A."/>
            <person name="Sasakura Y."/>
            <person name="Shoguchi E."/>
            <person name="Shin-i T."/>
            <person name="Spagnuolo A."/>
            <person name="Stainier D."/>
            <person name="Suzuki M.M."/>
            <person name="Tassy O."/>
            <person name="Takatori N."/>
            <person name="Tokuoka M."/>
            <person name="Yagi K."/>
            <person name="Yoshizaki F."/>
            <person name="Wada S."/>
            <person name="Zhang C."/>
            <person name="Hyatt P.D."/>
            <person name="Larimer F."/>
            <person name="Detter C."/>
            <person name="Doggett N."/>
            <person name="Glavina T."/>
            <person name="Hawkins T."/>
            <person name="Richardson P."/>
            <person name="Lucas S."/>
            <person name="Kohara Y."/>
            <person name="Levine M."/>
            <person name="Satoh N."/>
            <person name="Rokhsar D.S."/>
        </authorList>
    </citation>
    <scope>NUCLEOTIDE SEQUENCE [LARGE SCALE GENOMIC DNA]</scope>
</reference>
<dbReference type="FunFam" id="3.40.50.150:FF:000553">
    <property type="entry name" value="Uncharacterized protein"/>
    <property type="match status" value="1"/>
</dbReference>
<organism evidence="5 6">
    <name type="scientific">Ciona intestinalis</name>
    <name type="common">Transparent sea squirt</name>
    <name type="synonym">Ascidia intestinalis</name>
    <dbReference type="NCBI Taxonomy" id="7719"/>
    <lineage>
        <taxon>Eukaryota</taxon>
        <taxon>Metazoa</taxon>
        <taxon>Chordata</taxon>
        <taxon>Tunicata</taxon>
        <taxon>Ascidiacea</taxon>
        <taxon>Phlebobranchia</taxon>
        <taxon>Cionidae</taxon>
        <taxon>Ciona</taxon>
    </lineage>
</organism>